<dbReference type="AlphaFoldDB" id="A0A834N8G7"/>
<keyword evidence="3" id="KW-1185">Reference proteome</keyword>
<sequence>MLMNVVRQSAFERSNEVSTGKVNMHIMCRGRSELSEKSRDSSCCVPTVWFLVKEEQGQGREGSRNISELADNYDLCEAQHREKKTYIVITSYIHPGKSWMDSKVKEKEREARSKGSEYGEGTNGIKMFGNIRPTVEESTLKDDVSSLGHRSENSTTIFVHYGNGKAEVITKSRSFVGNVCQDSYEICKRERRNYIDEAFEEGRKKGRGGGGDGDEGGGETSVSAAKETGFMAGDHAGREHRKVRLLSLKTTSGETRTFLTDG</sequence>
<dbReference type="EMBL" id="JACSEA010000005">
    <property type="protein sequence ID" value="KAF7400695.1"/>
    <property type="molecule type" value="Genomic_DNA"/>
</dbReference>
<feature type="region of interest" description="Disordered" evidence="1">
    <location>
        <begin position="202"/>
        <end position="247"/>
    </location>
</feature>
<feature type="compositionally biased region" description="Basic and acidic residues" evidence="1">
    <location>
        <begin position="108"/>
        <end position="117"/>
    </location>
</feature>
<reference evidence="2" key="1">
    <citation type="journal article" date="2020" name="G3 (Bethesda)">
        <title>High-Quality Assemblies for Three Invasive Social Wasps from the &lt;i&gt;Vespula&lt;/i&gt; Genus.</title>
        <authorList>
            <person name="Harrop T.W.R."/>
            <person name="Guhlin J."/>
            <person name="McLaughlin G.M."/>
            <person name="Permina E."/>
            <person name="Stockwell P."/>
            <person name="Gilligan J."/>
            <person name="Le Lec M.F."/>
            <person name="Gruber M.A.M."/>
            <person name="Quinn O."/>
            <person name="Lovegrove M."/>
            <person name="Duncan E.J."/>
            <person name="Remnant E.J."/>
            <person name="Van Eeckhoven J."/>
            <person name="Graham B."/>
            <person name="Knapp R.A."/>
            <person name="Langford K.W."/>
            <person name="Kronenberg Z."/>
            <person name="Press M.O."/>
            <person name="Eacker S.M."/>
            <person name="Wilson-Rankin E.E."/>
            <person name="Purcell J."/>
            <person name="Lester P.J."/>
            <person name="Dearden P.K."/>
        </authorList>
    </citation>
    <scope>NUCLEOTIDE SEQUENCE</scope>
    <source>
        <strain evidence="2">Marl-1</strain>
    </source>
</reference>
<gene>
    <name evidence="2" type="ORF">HZH66_005879</name>
</gene>
<comment type="caution">
    <text evidence="2">The sequence shown here is derived from an EMBL/GenBank/DDBJ whole genome shotgun (WGS) entry which is preliminary data.</text>
</comment>
<evidence type="ECO:0000313" key="3">
    <source>
        <dbReference type="Proteomes" id="UP000614350"/>
    </source>
</evidence>
<dbReference type="Proteomes" id="UP000614350">
    <property type="component" value="Unassembled WGS sequence"/>
</dbReference>
<organism evidence="2 3">
    <name type="scientific">Vespula vulgaris</name>
    <name type="common">Yellow jacket</name>
    <name type="synonym">Wasp</name>
    <dbReference type="NCBI Taxonomy" id="7454"/>
    <lineage>
        <taxon>Eukaryota</taxon>
        <taxon>Metazoa</taxon>
        <taxon>Ecdysozoa</taxon>
        <taxon>Arthropoda</taxon>
        <taxon>Hexapoda</taxon>
        <taxon>Insecta</taxon>
        <taxon>Pterygota</taxon>
        <taxon>Neoptera</taxon>
        <taxon>Endopterygota</taxon>
        <taxon>Hymenoptera</taxon>
        <taxon>Apocrita</taxon>
        <taxon>Aculeata</taxon>
        <taxon>Vespoidea</taxon>
        <taxon>Vespidae</taxon>
        <taxon>Vespinae</taxon>
        <taxon>Vespula</taxon>
    </lineage>
</organism>
<feature type="region of interest" description="Disordered" evidence="1">
    <location>
        <begin position="108"/>
        <end position="128"/>
    </location>
</feature>
<proteinExistence type="predicted"/>
<protein>
    <submittedName>
        <fullName evidence="2">Uncharacterized protein</fullName>
    </submittedName>
</protein>
<name>A0A834N8G7_VESVU</name>
<accession>A0A834N8G7</accession>
<evidence type="ECO:0000256" key="1">
    <source>
        <dbReference type="SAM" id="MobiDB-lite"/>
    </source>
</evidence>
<evidence type="ECO:0000313" key="2">
    <source>
        <dbReference type="EMBL" id="KAF7400695.1"/>
    </source>
</evidence>